<reference evidence="1 2" key="1">
    <citation type="submission" date="2015-04" db="EMBL/GenBank/DDBJ databases">
        <title>Genome sequence of aromatic hydrocarbons-degrading Sphingobium chungbukense DJ77.</title>
        <authorList>
            <person name="Kim Y.-C."/>
            <person name="Chae J.-C."/>
        </authorList>
    </citation>
    <scope>NUCLEOTIDE SEQUENCE [LARGE SCALE GENOMIC DNA]</scope>
    <source>
        <strain evidence="1 2">DJ77</strain>
    </source>
</reference>
<organism evidence="1 2">
    <name type="scientific">Sphingobium chungbukense</name>
    <dbReference type="NCBI Taxonomy" id="56193"/>
    <lineage>
        <taxon>Bacteria</taxon>
        <taxon>Pseudomonadati</taxon>
        <taxon>Pseudomonadota</taxon>
        <taxon>Alphaproteobacteria</taxon>
        <taxon>Sphingomonadales</taxon>
        <taxon>Sphingomonadaceae</taxon>
        <taxon>Sphingobium</taxon>
    </lineage>
</organism>
<sequence length="69" mass="7672">MNPDSLTAAIAEAERFIERASAARDAFEWRKFNNITGGYWNNTNTVLSAAARRASMDLTRALADVRRPA</sequence>
<comment type="caution">
    <text evidence="1">The sequence shown here is derived from an EMBL/GenBank/DDBJ whole genome shotgun (WGS) entry which is preliminary data.</text>
</comment>
<accession>A0A0M3AVN9</accession>
<evidence type="ECO:0000313" key="2">
    <source>
        <dbReference type="Proteomes" id="UP000033874"/>
    </source>
</evidence>
<dbReference type="RefSeq" id="WP_157035690.1">
    <property type="nucleotide sequence ID" value="NZ_LBIC01000003.1"/>
</dbReference>
<dbReference type="EMBL" id="LBIC01000003">
    <property type="protein sequence ID" value="KKW92644.1"/>
    <property type="molecule type" value="Genomic_DNA"/>
</dbReference>
<dbReference type="AlphaFoldDB" id="A0A0M3AVN9"/>
<dbReference type="PATRIC" id="fig|56193.3.peg.1407"/>
<dbReference type="STRING" id="56193.YP76_06825"/>
<keyword evidence="2" id="KW-1185">Reference proteome</keyword>
<evidence type="ECO:0000313" key="1">
    <source>
        <dbReference type="EMBL" id="KKW92644.1"/>
    </source>
</evidence>
<dbReference type="Proteomes" id="UP000033874">
    <property type="component" value="Unassembled WGS sequence"/>
</dbReference>
<protein>
    <submittedName>
        <fullName evidence="1">Uncharacterized protein</fullName>
    </submittedName>
</protein>
<name>A0A0M3AVN9_9SPHN</name>
<gene>
    <name evidence="1" type="ORF">YP76_06825</name>
</gene>
<proteinExistence type="predicted"/>